<proteinExistence type="predicted"/>
<feature type="signal peptide" evidence="1">
    <location>
        <begin position="1"/>
        <end position="18"/>
    </location>
</feature>
<dbReference type="Proteomes" id="UP001347796">
    <property type="component" value="Unassembled WGS sequence"/>
</dbReference>
<feature type="chain" id="PRO_5042831810" evidence="1">
    <location>
        <begin position="19"/>
        <end position="104"/>
    </location>
</feature>
<dbReference type="EMBL" id="JAZGQO010000007">
    <property type="protein sequence ID" value="KAK6181848.1"/>
    <property type="molecule type" value="Genomic_DNA"/>
</dbReference>
<evidence type="ECO:0000313" key="2">
    <source>
        <dbReference type="EMBL" id="KAK6181848.1"/>
    </source>
</evidence>
<keyword evidence="1" id="KW-0732">Signal</keyword>
<evidence type="ECO:0000313" key="3">
    <source>
        <dbReference type="Proteomes" id="UP001347796"/>
    </source>
</evidence>
<keyword evidence="3" id="KW-1185">Reference proteome</keyword>
<evidence type="ECO:0000256" key="1">
    <source>
        <dbReference type="SAM" id="SignalP"/>
    </source>
</evidence>
<sequence length="104" mass="11705">MILCVMAVLLVTFTVGNGAPQWRPQGRFGKRIDPTLSLLLHRGIEKTYNPSEEDYLLQVKPFLPEIMGEISIEGLGTDAREHLSKLLHRLCSESGLDNVPRCSW</sequence>
<dbReference type="AlphaFoldDB" id="A0AAN8JVU3"/>
<protein>
    <submittedName>
        <fullName evidence="2">Uncharacterized protein</fullName>
    </submittedName>
</protein>
<comment type="caution">
    <text evidence="2">The sequence shown here is derived from an EMBL/GenBank/DDBJ whole genome shotgun (WGS) entry which is preliminary data.</text>
</comment>
<organism evidence="2 3">
    <name type="scientific">Patella caerulea</name>
    <name type="common">Rayed Mediterranean limpet</name>
    <dbReference type="NCBI Taxonomy" id="87958"/>
    <lineage>
        <taxon>Eukaryota</taxon>
        <taxon>Metazoa</taxon>
        <taxon>Spiralia</taxon>
        <taxon>Lophotrochozoa</taxon>
        <taxon>Mollusca</taxon>
        <taxon>Gastropoda</taxon>
        <taxon>Patellogastropoda</taxon>
        <taxon>Patelloidea</taxon>
        <taxon>Patellidae</taxon>
        <taxon>Patella</taxon>
    </lineage>
</organism>
<name>A0AAN8JVU3_PATCE</name>
<accession>A0AAN8JVU3</accession>
<reference evidence="2 3" key="1">
    <citation type="submission" date="2024-01" db="EMBL/GenBank/DDBJ databases">
        <title>The genome of the rayed Mediterranean limpet Patella caerulea (Linnaeus, 1758).</title>
        <authorList>
            <person name="Anh-Thu Weber A."/>
            <person name="Halstead-Nussloch G."/>
        </authorList>
    </citation>
    <scope>NUCLEOTIDE SEQUENCE [LARGE SCALE GENOMIC DNA]</scope>
    <source>
        <strain evidence="2">AATW-2023a</strain>
        <tissue evidence="2">Whole specimen</tissue>
    </source>
</reference>
<gene>
    <name evidence="2" type="ORF">SNE40_009628</name>
</gene>